<dbReference type="PANTHER" id="PTHR16238">
    <property type="entry name" value="GEM-ASSOCIATED PROTEIN 8"/>
    <property type="match status" value="1"/>
</dbReference>
<dbReference type="InParanoid" id="G0N5I6"/>
<sequence length="275" mass="32312">MMLMMNRARKLSFSQVAPVVRNSEFKEKDARIAPLCKTRAALLQKPCGKVAVVAPPSFPDFRSTIPYFFPLFQEVSNILKAMDPSREDNEWLRHPNFTHFWKNHAICTEWMKRNIFANHKAQTSSFSPAGASVTDEFYSIEEPEVTERLSRCEIQMNDQDPEIEVMSNEMKEFYAKTHEHRQKLKEKREAEMEKEKTVKKVEYVDIDQISVRGRIEHSTDQRDVNTEFMEKREKAKKDYGDAAMKLLAMESAIEMRFESEFALNPQLWPNIPFRF</sequence>
<evidence type="ECO:0000313" key="2">
    <source>
        <dbReference type="Proteomes" id="UP000008068"/>
    </source>
</evidence>
<dbReference type="OMA" id="AKTHEHR"/>
<dbReference type="AlphaFoldDB" id="G0N5I6"/>
<dbReference type="InterPro" id="IPR034754">
    <property type="entry name" value="GEMIN8"/>
</dbReference>
<dbReference type="FunCoup" id="G0N5I6">
    <property type="interactions" value="2312"/>
</dbReference>
<protein>
    <submittedName>
        <fullName evidence="1">Uncharacterized protein</fullName>
    </submittedName>
</protein>
<dbReference type="EMBL" id="GL379840">
    <property type="protein sequence ID" value="EGT53244.1"/>
    <property type="molecule type" value="Genomic_DNA"/>
</dbReference>
<dbReference type="PANTHER" id="PTHR16238:SF7">
    <property type="entry name" value="GEM-ASSOCIATED PROTEIN 8"/>
    <property type="match status" value="1"/>
</dbReference>
<dbReference type="eggNOG" id="ENOG502S7KA">
    <property type="taxonomic scope" value="Eukaryota"/>
</dbReference>
<keyword evidence="2" id="KW-1185">Reference proteome</keyword>
<dbReference type="OrthoDB" id="5989213at2759"/>
<organism evidence="2">
    <name type="scientific">Caenorhabditis brenneri</name>
    <name type="common">Nematode worm</name>
    <dbReference type="NCBI Taxonomy" id="135651"/>
    <lineage>
        <taxon>Eukaryota</taxon>
        <taxon>Metazoa</taxon>
        <taxon>Ecdysozoa</taxon>
        <taxon>Nematoda</taxon>
        <taxon>Chromadorea</taxon>
        <taxon>Rhabditida</taxon>
        <taxon>Rhabditina</taxon>
        <taxon>Rhabditomorpha</taxon>
        <taxon>Rhabditoidea</taxon>
        <taxon>Rhabditidae</taxon>
        <taxon>Peloderinae</taxon>
        <taxon>Caenorhabditis</taxon>
    </lineage>
</organism>
<dbReference type="HOGENOM" id="CLU_088344_0_0_1"/>
<dbReference type="STRING" id="135651.G0N5I6"/>
<dbReference type="GO" id="GO:0032797">
    <property type="term" value="C:SMN complex"/>
    <property type="evidence" value="ECO:0007669"/>
    <property type="project" value="InterPro"/>
</dbReference>
<name>G0N5I6_CAEBE</name>
<accession>G0N5I6</accession>
<dbReference type="Pfam" id="PF15348">
    <property type="entry name" value="GEMIN8"/>
    <property type="match status" value="1"/>
</dbReference>
<dbReference type="GO" id="GO:0000387">
    <property type="term" value="P:spliceosomal snRNP assembly"/>
    <property type="evidence" value="ECO:0007669"/>
    <property type="project" value="InterPro"/>
</dbReference>
<evidence type="ECO:0000313" key="1">
    <source>
        <dbReference type="EMBL" id="EGT53244.1"/>
    </source>
</evidence>
<gene>
    <name evidence="1" type="ORF">CAEBREN_11109</name>
</gene>
<proteinExistence type="predicted"/>
<dbReference type="Proteomes" id="UP000008068">
    <property type="component" value="Unassembled WGS sequence"/>
</dbReference>
<reference evidence="2" key="1">
    <citation type="submission" date="2011-07" db="EMBL/GenBank/DDBJ databases">
        <authorList>
            <consortium name="Caenorhabditis brenneri Sequencing and Analysis Consortium"/>
            <person name="Wilson R.K."/>
        </authorList>
    </citation>
    <scope>NUCLEOTIDE SEQUENCE [LARGE SCALE GENOMIC DNA]</scope>
    <source>
        <strain evidence="2">PB2801</strain>
    </source>
</reference>